<protein>
    <recommendedName>
        <fullName evidence="1">Peptidase S1 domain-containing protein</fullName>
    </recommendedName>
</protein>
<organism evidence="3">
    <name type="scientific">Caenorhabditis brenneri</name>
    <name type="common">Nematode worm</name>
    <dbReference type="NCBI Taxonomy" id="135651"/>
    <lineage>
        <taxon>Eukaryota</taxon>
        <taxon>Metazoa</taxon>
        <taxon>Ecdysozoa</taxon>
        <taxon>Nematoda</taxon>
        <taxon>Chromadorea</taxon>
        <taxon>Rhabditida</taxon>
        <taxon>Rhabditina</taxon>
        <taxon>Rhabditomorpha</taxon>
        <taxon>Rhabditoidea</taxon>
        <taxon>Rhabditidae</taxon>
        <taxon>Peloderinae</taxon>
        <taxon>Caenorhabditis</taxon>
    </lineage>
</organism>
<gene>
    <name evidence="2" type="ORF">CAEBREN_08235</name>
</gene>
<dbReference type="Pfam" id="PF00089">
    <property type="entry name" value="Trypsin"/>
    <property type="match status" value="1"/>
</dbReference>
<name>G0NZE0_CAEBE</name>
<dbReference type="InParanoid" id="G0NZE0"/>
<dbReference type="InterPro" id="IPR001254">
    <property type="entry name" value="Trypsin_dom"/>
</dbReference>
<accession>G0NZE0</accession>
<dbReference type="InterPro" id="IPR043504">
    <property type="entry name" value="Peptidase_S1_PA_chymotrypsin"/>
</dbReference>
<dbReference type="AlphaFoldDB" id="G0NZE0"/>
<dbReference type="HOGENOM" id="CLU_2186269_0_0_1"/>
<dbReference type="GO" id="GO:0006508">
    <property type="term" value="P:proteolysis"/>
    <property type="evidence" value="ECO:0007669"/>
    <property type="project" value="InterPro"/>
</dbReference>
<feature type="domain" description="Peptidase S1" evidence="1">
    <location>
        <begin position="9"/>
        <end position="56"/>
    </location>
</feature>
<sequence>MCHIDNYRNDDLAILELYEDVQYSNFIRPICTVRNTDFEQLNKFVQVTGFGLSYRIPEEKKNVTEFPVLRHGWLQIFDKSYSKNFFGAHNLVQQTGVRPVVIKNSGSSQ</sequence>
<proteinExistence type="predicted"/>
<reference evidence="3" key="1">
    <citation type="submission" date="2011-07" db="EMBL/GenBank/DDBJ databases">
        <authorList>
            <consortium name="Caenorhabditis brenneri Sequencing and Analysis Consortium"/>
            <person name="Wilson R.K."/>
        </authorList>
    </citation>
    <scope>NUCLEOTIDE SEQUENCE [LARGE SCALE GENOMIC DNA]</scope>
    <source>
        <strain evidence="3">PB2801</strain>
    </source>
</reference>
<dbReference type="SUPFAM" id="SSF50494">
    <property type="entry name" value="Trypsin-like serine proteases"/>
    <property type="match status" value="1"/>
</dbReference>
<dbReference type="OrthoDB" id="7754674at2759"/>
<dbReference type="InterPro" id="IPR009003">
    <property type="entry name" value="Peptidase_S1_PA"/>
</dbReference>
<dbReference type="Proteomes" id="UP000008068">
    <property type="component" value="Unassembled WGS sequence"/>
</dbReference>
<dbReference type="Gene3D" id="2.40.10.10">
    <property type="entry name" value="Trypsin-like serine proteases"/>
    <property type="match status" value="2"/>
</dbReference>
<evidence type="ECO:0000313" key="3">
    <source>
        <dbReference type="Proteomes" id="UP000008068"/>
    </source>
</evidence>
<evidence type="ECO:0000313" key="2">
    <source>
        <dbReference type="EMBL" id="EGT41178.1"/>
    </source>
</evidence>
<dbReference type="GO" id="GO:0004252">
    <property type="term" value="F:serine-type endopeptidase activity"/>
    <property type="evidence" value="ECO:0007669"/>
    <property type="project" value="InterPro"/>
</dbReference>
<keyword evidence="3" id="KW-1185">Reference proteome</keyword>
<dbReference type="EMBL" id="GL379989">
    <property type="protein sequence ID" value="EGT41178.1"/>
    <property type="molecule type" value="Genomic_DNA"/>
</dbReference>
<evidence type="ECO:0000259" key="1">
    <source>
        <dbReference type="Pfam" id="PF00089"/>
    </source>
</evidence>